<keyword evidence="5 8" id="KW-0812">Transmembrane</keyword>
<protein>
    <recommendedName>
        <fullName evidence="8">CASP-like protein</fullName>
    </recommendedName>
</protein>
<reference evidence="11" key="1">
    <citation type="journal article" date="2016" name="Nature">
        <title>The genome of the seagrass Zostera marina reveals angiosperm adaptation to the sea.</title>
        <authorList>
            <person name="Olsen J.L."/>
            <person name="Rouze P."/>
            <person name="Verhelst B."/>
            <person name="Lin Y.-C."/>
            <person name="Bayer T."/>
            <person name="Collen J."/>
            <person name="Dattolo E."/>
            <person name="De Paoli E."/>
            <person name="Dittami S."/>
            <person name="Maumus F."/>
            <person name="Michel G."/>
            <person name="Kersting A."/>
            <person name="Lauritano C."/>
            <person name="Lohaus R."/>
            <person name="Toepel M."/>
            <person name="Tonon T."/>
            <person name="Vanneste K."/>
            <person name="Amirebrahimi M."/>
            <person name="Brakel J."/>
            <person name="Bostroem C."/>
            <person name="Chovatia M."/>
            <person name="Grimwood J."/>
            <person name="Jenkins J.W."/>
            <person name="Jueterbock A."/>
            <person name="Mraz A."/>
            <person name="Stam W.T."/>
            <person name="Tice H."/>
            <person name="Bornberg-Bauer E."/>
            <person name="Green P.J."/>
            <person name="Pearson G.A."/>
            <person name="Procaccini G."/>
            <person name="Duarte C.M."/>
            <person name="Schmutz J."/>
            <person name="Reusch T.B.H."/>
            <person name="Van de Peer Y."/>
        </authorList>
    </citation>
    <scope>NUCLEOTIDE SEQUENCE [LARGE SCALE GENOMIC DNA]</scope>
    <source>
        <strain evidence="11">cv. Finnish</strain>
    </source>
</reference>
<feature type="domain" description="Casparian strip membrane protein" evidence="9">
    <location>
        <begin position="20"/>
        <end position="145"/>
    </location>
</feature>
<comment type="similarity">
    <text evidence="2 8">Belongs to the Casparian strip membrane proteins (CASP) family.</text>
</comment>
<dbReference type="GO" id="GO:0016020">
    <property type="term" value="C:membrane"/>
    <property type="evidence" value="ECO:0000318"/>
    <property type="project" value="GO_Central"/>
</dbReference>
<dbReference type="OrthoDB" id="1881155at2759"/>
<keyword evidence="11" id="KW-1185">Reference proteome</keyword>
<dbReference type="InterPro" id="IPR006702">
    <property type="entry name" value="CASP_dom"/>
</dbReference>
<dbReference type="EMBL" id="LFYR01000167">
    <property type="protein sequence ID" value="KMZ75413.1"/>
    <property type="molecule type" value="Genomic_DNA"/>
</dbReference>
<evidence type="ECO:0000259" key="9">
    <source>
        <dbReference type="Pfam" id="PF04535"/>
    </source>
</evidence>
<keyword evidence="7 8" id="KW-0472">Membrane</keyword>
<evidence type="ECO:0000256" key="2">
    <source>
        <dbReference type="ARBA" id="ARBA00007651"/>
    </source>
</evidence>
<organism evidence="10 11">
    <name type="scientific">Zostera marina</name>
    <name type="common">Eelgrass</name>
    <dbReference type="NCBI Taxonomy" id="29655"/>
    <lineage>
        <taxon>Eukaryota</taxon>
        <taxon>Viridiplantae</taxon>
        <taxon>Streptophyta</taxon>
        <taxon>Embryophyta</taxon>
        <taxon>Tracheophyta</taxon>
        <taxon>Spermatophyta</taxon>
        <taxon>Magnoliopsida</taxon>
        <taxon>Liliopsida</taxon>
        <taxon>Zosteraceae</taxon>
        <taxon>Zostera</taxon>
    </lineage>
</organism>
<feature type="transmembrane region" description="Helical" evidence="8">
    <location>
        <begin position="48"/>
        <end position="78"/>
    </location>
</feature>
<dbReference type="Pfam" id="PF04535">
    <property type="entry name" value="CASP_dom"/>
    <property type="match status" value="1"/>
</dbReference>
<gene>
    <name evidence="10" type="ORF">ZOSMA_114G00100</name>
</gene>
<evidence type="ECO:0000256" key="1">
    <source>
        <dbReference type="ARBA" id="ARBA00004651"/>
    </source>
</evidence>
<dbReference type="InterPro" id="IPR045009">
    <property type="entry name" value="CASPL-5"/>
</dbReference>
<comment type="subcellular location">
    <subcellularLocation>
        <location evidence="1 8">Cell membrane</location>
        <topology evidence="1 8">Multi-pass membrane protein</topology>
    </subcellularLocation>
</comment>
<comment type="caution">
    <text evidence="10">The sequence shown here is derived from an EMBL/GenBank/DDBJ whole genome shotgun (WGS) entry which is preliminary data.</text>
</comment>
<dbReference type="GO" id="GO:0005886">
    <property type="term" value="C:plasma membrane"/>
    <property type="evidence" value="ECO:0007669"/>
    <property type="project" value="UniProtKB-SubCell"/>
</dbReference>
<dbReference type="Proteomes" id="UP000036987">
    <property type="component" value="Unassembled WGS sequence"/>
</dbReference>
<sequence>MRRICGIQSRSMRGTPGSIGTTVSLWLRLGQTFFSTTSLLFMAAGVDYYSYTIFCFLVTIMSLAIPWSCSLAVVDLYAICVRCHFQYPGLMIIIAIGDWTLSILSLAAACSSSAVADVLRNDYYGRKMSSRYQFSATMSFFSWFLSAASALCNLWLVASL</sequence>
<dbReference type="PANTHER" id="PTHR32021">
    <property type="entry name" value="CASP-LIKE PROTEIN 5B3"/>
    <property type="match status" value="1"/>
</dbReference>
<comment type="caution">
    <text evidence="8">Lacks conserved residue(s) required for the propagation of feature annotation.</text>
</comment>
<dbReference type="PANTHER" id="PTHR32021:SF30">
    <property type="entry name" value="CASP-LIKE PROTEIN 5C1"/>
    <property type="match status" value="1"/>
</dbReference>
<evidence type="ECO:0000256" key="6">
    <source>
        <dbReference type="ARBA" id="ARBA00022989"/>
    </source>
</evidence>
<evidence type="ECO:0000256" key="7">
    <source>
        <dbReference type="ARBA" id="ARBA00023136"/>
    </source>
</evidence>
<dbReference type="AlphaFoldDB" id="A0A0K9Q2B7"/>
<evidence type="ECO:0000256" key="8">
    <source>
        <dbReference type="RuleBase" id="RU361233"/>
    </source>
</evidence>
<dbReference type="OMA" id="PKFCGRY"/>
<feature type="transmembrane region" description="Helical" evidence="8">
    <location>
        <begin position="136"/>
        <end position="158"/>
    </location>
</feature>
<evidence type="ECO:0000256" key="4">
    <source>
        <dbReference type="ARBA" id="ARBA00022475"/>
    </source>
</evidence>
<evidence type="ECO:0000313" key="10">
    <source>
        <dbReference type="EMBL" id="KMZ75413.1"/>
    </source>
</evidence>
<evidence type="ECO:0000313" key="11">
    <source>
        <dbReference type="Proteomes" id="UP000036987"/>
    </source>
</evidence>
<comment type="subunit">
    <text evidence="3 8">Homodimer and heterodimers.</text>
</comment>
<proteinExistence type="inferred from homology"/>
<name>A0A0K9Q2B7_ZOSMR</name>
<keyword evidence="6 8" id="KW-1133">Transmembrane helix</keyword>
<accession>A0A0K9Q2B7</accession>
<evidence type="ECO:0000256" key="5">
    <source>
        <dbReference type="ARBA" id="ARBA00022692"/>
    </source>
</evidence>
<feature type="transmembrane region" description="Helical" evidence="8">
    <location>
        <begin position="90"/>
        <end position="116"/>
    </location>
</feature>
<evidence type="ECO:0000256" key="3">
    <source>
        <dbReference type="ARBA" id="ARBA00011489"/>
    </source>
</evidence>
<keyword evidence="4 8" id="KW-1003">Cell membrane</keyword>